<sequence>MPKVSSEFVQAIRRKRGEKNISVAELSRETGISSWTLRHLLNRDRLGARASTLEKLNQWLYRNV</sequence>
<evidence type="ECO:0000313" key="3">
    <source>
        <dbReference type="Proteomes" id="UP000019441"/>
    </source>
</evidence>
<evidence type="ECO:0000313" key="2">
    <source>
        <dbReference type="EMBL" id="AHJ34409.1"/>
    </source>
</evidence>
<proteinExistence type="predicted"/>
<organism evidence="2 3">
    <name type="scientific">Lacticaseibacillus paracasei N1115</name>
    <dbReference type="NCBI Taxonomy" id="1446494"/>
    <lineage>
        <taxon>Bacteria</taxon>
        <taxon>Bacillati</taxon>
        <taxon>Bacillota</taxon>
        <taxon>Bacilli</taxon>
        <taxon>Lactobacillales</taxon>
        <taxon>Lactobacillaceae</taxon>
        <taxon>Lacticaseibacillus</taxon>
    </lineage>
</organism>
<dbReference type="EMBL" id="CP007122">
    <property type="protein sequence ID" value="AHJ34409.1"/>
    <property type="molecule type" value="Genomic_DNA"/>
</dbReference>
<dbReference type="AlphaFoldDB" id="A0A806LKR7"/>
<feature type="domain" description="HTH cro/C1-type" evidence="1">
    <location>
        <begin position="12"/>
        <end position="56"/>
    </location>
</feature>
<dbReference type="Pfam" id="PF13443">
    <property type="entry name" value="HTH_26"/>
    <property type="match status" value="1"/>
</dbReference>
<dbReference type="RefSeq" id="WP_016366183.1">
    <property type="nucleotide sequence ID" value="NZ_CP007122.1"/>
</dbReference>
<gene>
    <name evidence="2" type="ORF">AF91_02650</name>
</gene>
<dbReference type="Proteomes" id="UP000019441">
    <property type="component" value="Chromosome"/>
</dbReference>
<dbReference type="Gene3D" id="1.10.260.40">
    <property type="entry name" value="lambda repressor-like DNA-binding domains"/>
    <property type="match status" value="1"/>
</dbReference>
<dbReference type="SUPFAM" id="SSF47413">
    <property type="entry name" value="lambda repressor-like DNA-binding domains"/>
    <property type="match status" value="1"/>
</dbReference>
<dbReference type="InterPro" id="IPR010982">
    <property type="entry name" value="Lambda_DNA-bd_dom_sf"/>
</dbReference>
<evidence type="ECO:0000259" key="1">
    <source>
        <dbReference type="Pfam" id="PF13443"/>
    </source>
</evidence>
<dbReference type="KEGG" id="lpq:AF91_02650"/>
<protein>
    <recommendedName>
        <fullName evidence="1">HTH cro/C1-type domain-containing protein</fullName>
    </recommendedName>
</protein>
<dbReference type="InterPro" id="IPR001387">
    <property type="entry name" value="Cro/C1-type_HTH"/>
</dbReference>
<dbReference type="CDD" id="cd00093">
    <property type="entry name" value="HTH_XRE"/>
    <property type="match status" value="1"/>
</dbReference>
<reference evidence="2 3" key="1">
    <citation type="journal article" date="2014" name="Genome Announc.">
        <title>Whole Genome Sequence of the Probiotic Strain Lactobacillus paracasei N1115, Isolated from Traditional Chinese Fermented Milk.</title>
        <authorList>
            <person name="Wang S."/>
            <person name="Zhu H."/>
            <person name="He F."/>
            <person name="Luo Y."/>
            <person name="Kang Z."/>
            <person name="Lu C."/>
            <person name="Feng L."/>
            <person name="Lu X."/>
            <person name="Xue Y."/>
            <person name="Wang H."/>
        </authorList>
    </citation>
    <scope>NUCLEOTIDE SEQUENCE [LARGE SCALE GENOMIC DNA]</scope>
    <source>
        <strain evidence="2 3">N1115</strain>
    </source>
</reference>
<dbReference type="GO" id="GO:0003677">
    <property type="term" value="F:DNA binding"/>
    <property type="evidence" value="ECO:0007669"/>
    <property type="project" value="InterPro"/>
</dbReference>
<name>A0A806LKR7_LACPA</name>
<accession>A0A806LKR7</accession>